<dbReference type="Pfam" id="PF09791">
    <property type="entry name" value="Oxidored-like"/>
    <property type="match status" value="1"/>
</dbReference>
<proteinExistence type="predicted"/>
<comment type="caution">
    <text evidence="2">The sequence shown here is derived from an EMBL/GenBank/DDBJ whole genome shotgun (WGS) entry which is preliminary data.</text>
</comment>
<dbReference type="EMBL" id="JAWQEG010003344">
    <property type="protein sequence ID" value="KAK3866751.1"/>
    <property type="molecule type" value="Genomic_DNA"/>
</dbReference>
<protein>
    <recommendedName>
        <fullName evidence="1">Oxidoreductase-like domain-containing protein</fullName>
    </recommendedName>
</protein>
<gene>
    <name evidence="2" type="ORF">Pcinc_027735</name>
</gene>
<reference evidence="2" key="1">
    <citation type="submission" date="2023-10" db="EMBL/GenBank/DDBJ databases">
        <title>Genome assemblies of two species of porcelain crab, Petrolisthes cinctipes and Petrolisthes manimaculis (Anomura: Porcellanidae).</title>
        <authorList>
            <person name="Angst P."/>
        </authorList>
    </citation>
    <scope>NUCLEOTIDE SEQUENCE</scope>
    <source>
        <strain evidence="2">PB745_01</strain>
        <tissue evidence="2">Gill</tissue>
    </source>
</reference>
<name>A0AAE1K6B1_PETCI</name>
<accession>A0AAE1K6B1</accession>
<dbReference type="InterPro" id="IPR039251">
    <property type="entry name" value="OXLD1"/>
</dbReference>
<dbReference type="GO" id="GO:0005739">
    <property type="term" value="C:mitochondrion"/>
    <property type="evidence" value="ECO:0007669"/>
    <property type="project" value="TreeGrafter"/>
</dbReference>
<feature type="domain" description="Oxidoreductase-like" evidence="1">
    <location>
        <begin position="84"/>
        <end position="110"/>
    </location>
</feature>
<dbReference type="PANTHER" id="PTHR21193">
    <property type="entry name" value="OXIDOREDUCTASE-LIKE DOMAIN-CONTAINING PROTEIN 1"/>
    <property type="match status" value="1"/>
</dbReference>
<sequence length="147" mass="16867">MQKENYKVLDTKYIDNKDGQRYESLGKKLVERNAEIHEDIEGTKEKDLMKKITMCNTVEEEKVVIFDNTIVRQIILSENNDAAPPAPPTTCCMSGCHNCVWIEYADSLARHYRDGGVEACRKIEKEIEDPSLRAYILMEVRLKGLGK</sequence>
<evidence type="ECO:0000313" key="3">
    <source>
        <dbReference type="Proteomes" id="UP001286313"/>
    </source>
</evidence>
<dbReference type="AlphaFoldDB" id="A0AAE1K6B1"/>
<evidence type="ECO:0000313" key="2">
    <source>
        <dbReference type="EMBL" id="KAK3866751.1"/>
    </source>
</evidence>
<dbReference type="PANTHER" id="PTHR21193:SF3">
    <property type="entry name" value="OXIDOREDUCTASE-LIKE DOMAIN-CONTAINING PROTEIN 1"/>
    <property type="match status" value="1"/>
</dbReference>
<keyword evidence="3" id="KW-1185">Reference proteome</keyword>
<dbReference type="InterPro" id="IPR019180">
    <property type="entry name" value="Oxidoreductase-like_N"/>
</dbReference>
<dbReference type="Proteomes" id="UP001286313">
    <property type="component" value="Unassembled WGS sequence"/>
</dbReference>
<evidence type="ECO:0000259" key="1">
    <source>
        <dbReference type="Pfam" id="PF09791"/>
    </source>
</evidence>
<organism evidence="2 3">
    <name type="scientific">Petrolisthes cinctipes</name>
    <name type="common">Flat porcelain crab</name>
    <dbReference type="NCBI Taxonomy" id="88211"/>
    <lineage>
        <taxon>Eukaryota</taxon>
        <taxon>Metazoa</taxon>
        <taxon>Ecdysozoa</taxon>
        <taxon>Arthropoda</taxon>
        <taxon>Crustacea</taxon>
        <taxon>Multicrustacea</taxon>
        <taxon>Malacostraca</taxon>
        <taxon>Eumalacostraca</taxon>
        <taxon>Eucarida</taxon>
        <taxon>Decapoda</taxon>
        <taxon>Pleocyemata</taxon>
        <taxon>Anomura</taxon>
        <taxon>Galatheoidea</taxon>
        <taxon>Porcellanidae</taxon>
        <taxon>Petrolisthes</taxon>
    </lineage>
</organism>